<comment type="caution">
    <text evidence="4">Lacks conserved residue(s) required for the propagation of feature annotation.</text>
</comment>
<gene>
    <name evidence="7" type="ORF">BP01DRAFT_375366</name>
</gene>
<dbReference type="Proteomes" id="UP000248349">
    <property type="component" value="Unassembled WGS sequence"/>
</dbReference>
<name>A0A319A9P3_9EURO</name>
<dbReference type="GO" id="GO:0019369">
    <property type="term" value="P:arachidonate metabolic process"/>
    <property type="evidence" value="ECO:0007669"/>
    <property type="project" value="TreeGrafter"/>
</dbReference>
<keyword evidence="1" id="KW-0378">Hydrolase</keyword>
<dbReference type="AlphaFoldDB" id="A0A319A9P3"/>
<evidence type="ECO:0000256" key="4">
    <source>
        <dbReference type="PROSITE-ProRule" id="PRU01161"/>
    </source>
</evidence>
<dbReference type="GO" id="GO:0016020">
    <property type="term" value="C:membrane"/>
    <property type="evidence" value="ECO:0007669"/>
    <property type="project" value="TreeGrafter"/>
</dbReference>
<evidence type="ECO:0000313" key="7">
    <source>
        <dbReference type="EMBL" id="PYH43722.1"/>
    </source>
</evidence>
<evidence type="ECO:0000313" key="8">
    <source>
        <dbReference type="Proteomes" id="UP000248349"/>
    </source>
</evidence>
<dbReference type="PANTHER" id="PTHR24185">
    <property type="entry name" value="CALCIUM-INDEPENDENT PHOSPHOLIPASE A2-GAMMA"/>
    <property type="match status" value="1"/>
</dbReference>
<evidence type="ECO:0000256" key="2">
    <source>
        <dbReference type="ARBA" id="ARBA00022963"/>
    </source>
</evidence>
<dbReference type="EMBL" id="KZ821242">
    <property type="protein sequence ID" value="PYH43722.1"/>
    <property type="molecule type" value="Genomic_DNA"/>
</dbReference>
<feature type="domain" description="PNPLA" evidence="6">
    <location>
        <begin position="16"/>
        <end position="182"/>
    </location>
</feature>
<dbReference type="PANTHER" id="PTHR24185:SF1">
    <property type="entry name" value="CALCIUM-INDEPENDENT PHOSPHOLIPASE A2-GAMMA"/>
    <property type="match status" value="1"/>
</dbReference>
<dbReference type="PROSITE" id="PS51635">
    <property type="entry name" value="PNPLA"/>
    <property type="match status" value="1"/>
</dbReference>
<dbReference type="InterPro" id="IPR016035">
    <property type="entry name" value="Acyl_Trfase/lysoPLipase"/>
</dbReference>
<evidence type="ECO:0000256" key="5">
    <source>
        <dbReference type="SAM" id="MobiDB-lite"/>
    </source>
</evidence>
<keyword evidence="2" id="KW-0442">Lipid degradation</keyword>
<dbReference type="Pfam" id="PF01734">
    <property type="entry name" value="Patatin"/>
    <property type="match status" value="1"/>
</dbReference>
<reference evidence="7 8" key="1">
    <citation type="submission" date="2016-12" db="EMBL/GenBank/DDBJ databases">
        <title>The genomes of Aspergillus section Nigri reveals drivers in fungal speciation.</title>
        <authorList>
            <consortium name="DOE Joint Genome Institute"/>
            <person name="Vesth T.C."/>
            <person name="Nybo J."/>
            <person name="Theobald S."/>
            <person name="Brandl J."/>
            <person name="Frisvad J.C."/>
            <person name="Nielsen K.F."/>
            <person name="Lyhne E.K."/>
            <person name="Kogle M.E."/>
            <person name="Kuo A."/>
            <person name="Riley R."/>
            <person name="Clum A."/>
            <person name="Nolan M."/>
            <person name="Lipzen A."/>
            <person name="Salamov A."/>
            <person name="Henrissat B."/>
            <person name="Wiebenga A."/>
            <person name="De Vries R.P."/>
            <person name="Grigoriev I.V."/>
            <person name="Mortensen U.H."/>
            <person name="Andersen M.R."/>
            <person name="Baker S.E."/>
        </authorList>
    </citation>
    <scope>NUCLEOTIDE SEQUENCE [LARGE SCALE GENOMIC DNA]</scope>
    <source>
        <strain evidence="7 8">JOP 1030-1</strain>
    </source>
</reference>
<evidence type="ECO:0000256" key="3">
    <source>
        <dbReference type="ARBA" id="ARBA00023098"/>
    </source>
</evidence>
<organism evidence="7 8">
    <name type="scientific">Aspergillus saccharolyticus JOP 1030-1</name>
    <dbReference type="NCBI Taxonomy" id="1450539"/>
    <lineage>
        <taxon>Eukaryota</taxon>
        <taxon>Fungi</taxon>
        <taxon>Dikarya</taxon>
        <taxon>Ascomycota</taxon>
        <taxon>Pezizomycotina</taxon>
        <taxon>Eurotiomycetes</taxon>
        <taxon>Eurotiomycetidae</taxon>
        <taxon>Eurotiales</taxon>
        <taxon>Aspergillaceae</taxon>
        <taxon>Aspergillus</taxon>
        <taxon>Aspergillus subgen. Circumdati</taxon>
    </lineage>
</organism>
<feature type="region of interest" description="Disordered" evidence="5">
    <location>
        <begin position="120"/>
        <end position="143"/>
    </location>
</feature>
<dbReference type="RefSeq" id="XP_025429704.1">
    <property type="nucleotide sequence ID" value="XM_025576890.1"/>
</dbReference>
<keyword evidence="8" id="KW-1185">Reference proteome</keyword>
<dbReference type="STRING" id="1450539.A0A319A9P3"/>
<protein>
    <submittedName>
        <fullName evidence="7">FabD/lysophospholipase-like protein</fullName>
    </submittedName>
</protein>
<dbReference type="GeneID" id="37078119"/>
<accession>A0A319A9P3</accession>
<dbReference type="GO" id="GO:0016042">
    <property type="term" value="P:lipid catabolic process"/>
    <property type="evidence" value="ECO:0007669"/>
    <property type="project" value="UniProtKB-KW"/>
</dbReference>
<dbReference type="GO" id="GO:0046486">
    <property type="term" value="P:glycerolipid metabolic process"/>
    <property type="evidence" value="ECO:0007669"/>
    <property type="project" value="UniProtKB-ARBA"/>
</dbReference>
<evidence type="ECO:0000256" key="1">
    <source>
        <dbReference type="ARBA" id="ARBA00022801"/>
    </source>
</evidence>
<proteinExistence type="predicted"/>
<sequence>MTQLVDETCAKSLRLLSLDGGGITAISQLIILKSIMLSVQQQQALPETPKPHEIFDLISGSGHGGLLALLLGRLHLSVDEAVFEYRQLAQRVFSRPKRRSGNGKYSAHEMEAAIKDIIGRNTPDQNPETTLLEAESDTEQEGSGEAARAVTAHPGMFKPLKVGVEEFVDGSLGTKNPCRLLLSEAGRLFDKRRSVGCVVSIGAGKPPPLQLSRPGLFQRLLPTKIVSVVESLSFEAEAVARDMEERFEASPDVYFRFNVGGRVADVDMADWERENEVESKTFDYLAAFEIETTVSRAAAALYGENREVATGKIMTVSDL</sequence>
<evidence type="ECO:0000259" key="6">
    <source>
        <dbReference type="PROSITE" id="PS51635"/>
    </source>
</evidence>
<dbReference type="Gene3D" id="3.40.1090.10">
    <property type="entry name" value="Cytosolic phospholipase A2 catalytic domain"/>
    <property type="match status" value="1"/>
</dbReference>
<dbReference type="SUPFAM" id="SSF52151">
    <property type="entry name" value="FabD/lysophospholipase-like"/>
    <property type="match status" value="1"/>
</dbReference>
<keyword evidence="3" id="KW-0443">Lipid metabolism</keyword>
<dbReference type="InterPro" id="IPR002641">
    <property type="entry name" value="PNPLA_dom"/>
</dbReference>
<dbReference type="OrthoDB" id="1658288at2759"/>
<dbReference type="GO" id="GO:0047499">
    <property type="term" value="F:calcium-independent phospholipase A2 activity"/>
    <property type="evidence" value="ECO:0007669"/>
    <property type="project" value="TreeGrafter"/>
</dbReference>